<evidence type="ECO:0000256" key="2">
    <source>
        <dbReference type="ARBA" id="ARBA00001964"/>
    </source>
</evidence>
<dbReference type="Pfam" id="PF22613">
    <property type="entry name" value="Transketolase_C_1"/>
    <property type="match status" value="1"/>
</dbReference>
<evidence type="ECO:0000256" key="4">
    <source>
        <dbReference type="ARBA" id="ARBA00017172"/>
    </source>
</evidence>
<comment type="catalytic activity">
    <reaction evidence="6">
        <text>N(6)-[(R)-lipoyl]-L-lysyl-[protein] + pyruvate + H(+) = N(6)-[(R)-S(8)-acetyldihydrolipoyl]-L-lysyl-[protein] + CO2</text>
        <dbReference type="Rhea" id="RHEA:19189"/>
        <dbReference type="Rhea" id="RHEA-COMP:10474"/>
        <dbReference type="Rhea" id="RHEA-COMP:10478"/>
        <dbReference type="ChEBI" id="CHEBI:15361"/>
        <dbReference type="ChEBI" id="CHEBI:15378"/>
        <dbReference type="ChEBI" id="CHEBI:16526"/>
        <dbReference type="ChEBI" id="CHEBI:83099"/>
        <dbReference type="ChEBI" id="CHEBI:83111"/>
        <dbReference type="EC" id="1.2.4.1"/>
    </reaction>
</comment>
<gene>
    <name evidence="8" type="ORF">UFOPK1353_00815</name>
    <name evidence="9" type="ORF">UFOPK1826_00731</name>
</gene>
<dbReference type="InterPro" id="IPR051157">
    <property type="entry name" value="PDH/Transketolase"/>
</dbReference>
<organism evidence="8">
    <name type="scientific">freshwater metagenome</name>
    <dbReference type="NCBI Taxonomy" id="449393"/>
    <lineage>
        <taxon>unclassified sequences</taxon>
        <taxon>metagenomes</taxon>
        <taxon>ecological metagenomes</taxon>
    </lineage>
</organism>
<dbReference type="Gene3D" id="3.40.50.970">
    <property type="match status" value="2"/>
</dbReference>
<dbReference type="InterPro" id="IPR041621">
    <property type="entry name" value="PDH_E1_M"/>
</dbReference>
<name>A0A6J6BKG8_9ZZZZ</name>
<evidence type="ECO:0000256" key="5">
    <source>
        <dbReference type="ARBA" id="ARBA00023052"/>
    </source>
</evidence>
<comment type="cofactor">
    <cofactor evidence="2">
        <name>thiamine diphosphate</name>
        <dbReference type="ChEBI" id="CHEBI:58937"/>
    </cofactor>
</comment>
<dbReference type="InterPro" id="IPR009014">
    <property type="entry name" value="Transketo_C/PFOR_II"/>
</dbReference>
<dbReference type="InterPro" id="IPR029061">
    <property type="entry name" value="THDP-binding"/>
</dbReference>
<evidence type="ECO:0000256" key="1">
    <source>
        <dbReference type="ARBA" id="ARBA00001946"/>
    </source>
</evidence>
<dbReference type="Pfam" id="PF00456">
    <property type="entry name" value="Transketolase_N"/>
    <property type="match status" value="1"/>
</dbReference>
<dbReference type="PIRSF" id="PIRSF000156">
    <property type="entry name" value="Pyruvate_dh_E1"/>
    <property type="match status" value="1"/>
</dbReference>
<evidence type="ECO:0000313" key="9">
    <source>
        <dbReference type="EMBL" id="CAB4601971.1"/>
    </source>
</evidence>
<dbReference type="Gene3D" id="3.40.50.920">
    <property type="match status" value="1"/>
</dbReference>
<dbReference type="PANTHER" id="PTHR43825">
    <property type="entry name" value="PYRUVATE DEHYDROGENASE E1 COMPONENT"/>
    <property type="match status" value="1"/>
</dbReference>
<dbReference type="InterPro" id="IPR005475">
    <property type="entry name" value="Transketolase-like_Pyr-bd"/>
</dbReference>
<dbReference type="SUPFAM" id="SSF52518">
    <property type="entry name" value="Thiamin diphosphate-binding fold (THDP-binding)"/>
    <property type="match status" value="2"/>
</dbReference>
<dbReference type="SMART" id="SM00861">
    <property type="entry name" value="Transket_pyr"/>
    <property type="match status" value="1"/>
</dbReference>
<evidence type="ECO:0000259" key="7">
    <source>
        <dbReference type="SMART" id="SM00861"/>
    </source>
</evidence>
<dbReference type="EMBL" id="CAEZSE010000133">
    <property type="protein sequence ID" value="CAB4538899.1"/>
    <property type="molecule type" value="Genomic_DNA"/>
</dbReference>
<dbReference type="AlphaFoldDB" id="A0A6J6BKG8"/>
<evidence type="ECO:0000256" key="6">
    <source>
        <dbReference type="ARBA" id="ARBA00051231"/>
    </source>
</evidence>
<accession>A0A6J6BKG8</accession>
<dbReference type="InterPro" id="IPR004660">
    <property type="entry name" value="PDH_E1"/>
</dbReference>
<evidence type="ECO:0000256" key="3">
    <source>
        <dbReference type="ARBA" id="ARBA00007131"/>
    </source>
</evidence>
<dbReference type="InterPro" id="IPR005474">
    <property type="entry name" value="Transketolase_N"/>
</dbReference>
<dbReference type="GO" id="GO:0004739">
    <property type="term" value="F:pyruvate dehydrogenase (acetyl-transferring) activity"/>
    <property type="evidence" value="ECO:0007669"/>
    <property type="project" value="UniProtKB-EC"/>
</dbReference>
<evidence type="ECO:0000313" key="8">
    <source>
        <dbReference type="EMBL" id="CAB4538899.1"/>
    </source>
</evidence>
<sequence>MSKNIVGNENLADIEVLERIQQRVLWLAVRMVDYANREREIPPAPGGRDGEFNVKVGGHMASSASVVSIMTSLWFGHLNGDDKVAVKPHASPIFHAIKYLTGELDKSYLKRLRTLGGLQSYPSRTKDPDVADFSTGSVGLGAVAPLFAAMVRRYVDAHFSPRPAARFIALVGDAELDEGNIWEAIADPSLQGLGNVMWIVDANRQSLDRVVPGMKIKKLAGFFADAGWHVIEAKYGHKLQAAFAQPGGESLRNYIDDMSNERYQSLFSVYGAALREKFLVGAPAEVVAFINDISDDDLAPLVQNLGGHDIEMLLDAYRECDLVTDKPSVVFAYTVKGWGLPIAGDPLNHAALLSETQIDDLRKRNGLTLETEWDQFVSDTEEDRVCRAVGGDINNKELPDRPVLKIPNEISIAVGKKPMSTQEVFGRLLTGLGAIPEVAERMVTTSPDVSVSTNLGGWINKFGVFSSDEKPNYLGDDRLLRWNEGPQGRHVELGLSEMNLFLALHAFGLGHELHGEHLLPIGTVYDPFVCRGLDALIYALYNGARFILVGTPSGVTLAPEGGAHQSTVTTSLGIELPNMTYAEPCYARSLDWLLCNGLERLGTPDGDSMYLRLSTRPIDQAPFENVLAARGADALRADVLAGGYRLHEPTDKKQPTDLIIAATGSVVPEALAAARLLESEGVNAVVIDICSPDRIYRGWRTAQQNATRHGVTTRDVGHLGLLLHESERRLPILTVQDAASHSLAWLGSVYGARTVPVGVDEFGQSGTIAELYGIFDLLPEQLVNAALLALS</sequence>
<reference evidence="8" key="1">
    <citation type="submission" date="2020-05" db="EMBL/GenBank/DDBJ databases">
        <authorList>
            <person name="Chiriac C."/>
            <person name="Salcher M."/>
            <person name="Ghai R."/>
            <person name="Kavagutti S V."/>
        </authorList>
    </citation>
    <scope>NUCLEOTIDE SEQUENCE</scope>
</reference>
<dbReference type="SUPFAM" id="SSF52922">
    <property type="entry name" value="TK C-terminal domain-like"/>
    <property type="match status" value="1"/>
</dbReference>
<dbReference type="InterPro" id="IPR055152">
    <property type="entry name" value="Transketolase-like_C_2"/>
</dbReference>
<comment type="cofactor">
    <cofactor evidence="1">
        <name>Mg(2+)</name>
        <dbReference type="ChEBI" id="CHEBI:18420"/>
    </cofactor>
</comment>
<dbReference type="PANTHER" id="PTHR43825:SF4">
    <property type="entry name" value="PYRUVATE DEHYDROGENASE E1 COMPONENT"/>
    <property type="match status" value="1"/>
</dbReference>
<keyword evidence="5" id="KW-0786">Thiamine pyrophosphate</keyword>
<protein>
    <recommendedName>
        <fullName evidence="4">Pyruvate dehydrogenase E1 component</fullName>
    </recommendedName>
</protein>
<dbReference type="EMBL" id="CAEZUN010000076">
    <property type="protein sequence ID" value="CAB4601971.1"/>
    <property type="molecule type" value="Genomic_DNA"/>
</dbReference>
<feature type="domain" description="Transketolase-like pyrimidine-binding" evidence="7">
    <location>
        <begin position="419"/>
        <end position="620"/>
    </location>
</feature>
<comment type="similarity">
    <text evidence="3">Belongs to the transketolase family.</text>
</comment>
<dbReference type="Pfam" id="PF17831">
    <property type="entry name" value="PDH_E1_M"/>
    <property type="match status" value="1"/>
</dbReference>
<proteinExistence type="inferred from homology"/>